<evidence type="ECO:0000313" key="2">
    <source>
        <dbReference type="EMBL" id="KXX72926.1"/>
    </source>
</evidence>
<proteinExistence type="predicted"/>
<keyword evidence="1" id="KW-0472">Membrane</keyword>
<dbReference type="AlphaFoldDB" id="A0A175VN32"/>
<feature type="transmembrane region" description="Helical" evidence="1">
    <location>
        <begin position="6"/>
        <end position="28"/>
    </location>
</feature>
<dbReference type="OrthoDB" id="202234at2759"/>
<keyword evidence="2" id="KW-0012">Acyltransferase</keyword>
<organism evidence="2 3">
    <name type="scientific">Madurella mycetomatis</name>
    <dbReference type="NCBI Taxonomy" id="100816"/>
    <lineage>
        <taxon>Eukaryota</taxon>
        <taxon>Fungi</taxon>
        <taxon>Dikarya</taxon>
        <taxon>Ascomycota</taxon>
        <taxon>Pezizomycotina</taxon>
        <taxon>Sordariomycetes</taxon>
        <taxon>Sordariomycetidae</taxon>
        <taxon>Sordariales</taxon>
        <taxon>Sordariales incertae sedis</taxon>
        <taxon>Madurella</taxon>
    </lineage>
</organism>
<evidence type="ECO:0000313" key="3">
    <source>
        <dbReference type="Proteomes" id="UP000078237"/>
    </source>
</evidence>
<protein>
    <submittedName>
        <fullName evidence="2">1-acyl-sn-glycerol-3-phosphate acyltransferase</fullName>
    </submittedName>
</protein>
<name>A0A175VN32_9PEZI</name>
<feature type="transmembrane region" description="Helical" evidence="1">
    <location>
        <begin position="40"/>
        <end position="60"/>
    </location>
</feature>
<keyword evidence="3" id="KW-1185">Reference proteome</keyword>
<reference evidence="2 3" key="1">
    <citation type="journal article" date="2016" name="Genome Announc.">
        <title>Genome Sequence of Madurella mycetomatis mm55, Isolated from a Human Mycetoma Case in Sudan.</title>
        <authorList>
            <person name="Smit S."/>
            <person name="Derks M.F."/>
            <person name="Bervoets S."/>
            <person name="Fahal A."/>
            <person name="van Leeuwen W."/>
            <person name="van Belkum A."/>
            <person name="van de Sande W.W."/>
        </authorList>
    </citation>
    <scope>NUCLEOTIDE SEQUENCE [LARGE SCALE GENOMIC DNA]</scope>
    <source>
        <strain evidence="3">mm55</strain>
    </source>
</reference>
<keyword evidence="1" id="KW-0812">Transmembrane</keyword>
<sequence>MAAVLVGIGYVVAVWVAAIVLSYGLSFVGIPKADFAARVLAYFLSMLVSSIYGVIASVFLRLVGYGQLSQWAVARSFKYNMLVTAGVTFDVEDPNGYLEKIRPAVFIGPLTRPSSIKRLAEKMRGAADADRKPPPRCVYMSSGRARGTYAKDAPRCFLQERRLRPPLRTHADCWGWGVCREVYSHILYPKVTFVVQVLEVYRGKG</sequence>
<dbReference type="VEuPathDB" id="FungiDB:MMYC01_210380"/>
<accession>A0A175VN32</accession>
<keyword evidence="2" id="KW-0808">Transferase</keyword>
<comment type="caution">
    <text evidence="2">The sequence shown here is derived from an EMBL/GenBank/DDBJ whole genome shotgun (WGS) entry which is preliminary data.</text>
</comment>
<gene>
    <name evidence="2" type="ORF">MMYC01_210380</name>
</gene>
<keyword evidence="1" id="KW-1133">Transmembrane helix</keyword>
<dbReference type="Proteomes" id="UP000078237">
    <property type="component" value="Unassembled WGS sequence"/>
</dbReference>
<dbReference type="STRING" id="100816.A0A175VN32"/>
<evidence type="ECO:0000256" key="1">
    <source>
        <dbReference type="SAM" id="Phobius"/>
    </source>
</evidence>
<dbReference type="EMBL" id="LCTW02000605">
    <property type="protein sequence ID" value="KXX72926.1"/>
    <property type="molecule type" value="Genomic_DNA"/>
</dbReference>
<dbReference type="GO" id="GO:0016746">
    <property type="term" value="F:acyltransferase activity"/>
    <property type="evidence" value="ECO:0007669"/>
    <property type="project" value="UniProtKB-KW"/>
</dbReference>